<dbReference type="Gene3D" id="2.40.30.170">
    <property type="match status" value="1"/>
</dbReference>
<reference evidence="9 10" key="1">
    <citation type="journal article" date="2014" name="Genome Announc.">
        <title>Draft genome sequences of six enterohepatic helicobacter species isolated from humans and one from rhesus macaques.</title>
        <authorList>
            <person name="Shen Z."/>
            <person name="Sheh A."/>
            <person name="Young S.K."/>
            <person name="Abouelliel A."/>
            <person name="Ward D.V."/>
            <person name="Earl A.M."/>
            <person name="Fox J.G."/>
        </authorList>
    </citation>
    <scope>NUCLEOTIDE SEQUENCE [LARGE SCALE GENOMIC DNA]</scope>
    <source>
        <strain evidence="9 10">MIT 99-5501</strain>
    </source>
</reference>
<dbReference type="Pfam" id="PF25989">
    <property type="entry name" value="YknX_C"/>
    <property type="match status" value="1"/>
</dbReference>
<dbReference type="InterPro" id="IPR058624">
    <property type="entry name" value="MdtA-like_HH"/>
</dbReference>
<dbReference type="Pfam" id="PF25944">
    <property type="entry name" value="Beta-barrel_RND"/>
    <property type="match status" value="1"/>
</dbReference>
<comment type="caution">
    <text evidence="9">The sequence shown here is derived from an EMBL/GenBank/DDBJ whole genome shotgun (WGS) entry which is preliminary data.</text>
</comment>
<dbReference type="NCBIfam" id="TIGR01730">
    <property type="entry name" value="RND_mfp"/>
    <property type="match status" value="1"/>
</dbReference>
<dbReference type="EMBL" id="AZJI01000006">
    <property type="protein sequence ID" value="ETD23037.1"/>
    <property type="molecule type" value="Genomic_DNA"/>
</dbReference>
<dbReference type="AlphaFoldDB" id="V8C7K9"/>
<feature type="domain" description="Multidrug resistance protein MdtA-like barrel-sandwich hybrid" evidence="6">
    <location>
        <begin position="84"/>
        <end position="218"/>
    </location>
</feature>
<evidence type="ECO:0000256" key="1">
    <source>
        <dbReference type="ARBA" id="ARBA00009477"/>
    </source>
</evidence>
<dbReference type="PATRIC" id="fig|1357400.3.peg.1993"/>
<evidence type="ECO:0000259" key="8">
    <source>
        <dbReference type="Pfam" id="PF25989"/>
    </source>
</evidence>
<comment type="similarity">
    <text evidence="1">Belongs to the membrane fusion protein (MFP) (TC 8.A.1) family.</text>
</comment>
<dbReference type="GO" id="GO:0046677">
    <property type="term" value="P:response to antibiotic"/>
    <property type="evidence" value="ECO:0007669"/>
    <property type="project" value="TreeGrafter"/>
</dbReference>
<keyword evidence="10" id="KW-1185">Reference proteome</keyword>
<protein>
    <submittedName>
        <fullName evidence="9">Uncharacterized protein</fullName>
    </submittedName>
</protein>
<dbReference type="PANTHER" id="PTHR30158">
    <property type="entry name" value="ACRA/E-RELATED COMPONENT OF DRUG EFFLUX TRANSPORTER"/>
    <property type="match status" value="1"/>
</dbReference>
<feature type="domain" description="YknX-like C-terminal permuted SH3-like" evidence="8">
    <location>
        <begin position="316"/>
        <end position="384"/>
    </location>
</feature>
<evidence type="ECO:0000256" key="2">
    <source>
        <dbReference type="SAM" id="Coils"/>
    </source>
</evidence>
<feature type="region of interest" description="Disordered" evidence="3">
    <location>
        <begin position="380"/>
        <end position="410"/>
    </location>
</feature>
<evidence type="ECO:0000259" key="7">
    <source>
        <dbReference type="Pfam" id="PF25944"/>
    </source>
</evidence>
<feature type="coiled-coil region" evidence="2">
    <location>
        <begin position="124"/>
        <end position="151"/>
    </location>
</feature>
<dbReference type="InterPro" id="IPR058637">
    <property type="entry name" value="YknX-like_C"/>
</dbReference>
<dbReference type="SUPFAM" id="SSF111369">
    <property type="entry name" value="HlyD-like secretion proteins"/>
    <property type="match status" value="1"/>
</dbReference>
<dbReference type="Pfam" id="PF25917">
    <property type="entry name" value="BSH_RND"/>
    <property type="match status" value="1"/>
</dbReference>
<organism evidence="9 10">
    <name type="scientific">Helicobacter macacae MIT 99-5501</name>
    <dbReference type="NCBI Taxonomy" id="1357400"/>
    <lineage>
        <taxon>Bacteria</taxon>
        <taxon>Pseudomonadati</taxon>
        <taxon>Campylobacterota</taxon>
        <taxon>Epsilonproteobacteria</taxon>
        <taxon>Campylobacterales</taxon>
        <taxon>Helicobacteraceae</taxon>
        <taxon>Helicobacter</taxon>
    </lineage>
</organism>
<dbReference type="GO" id="GO:0005886">
    <property type="term" value="C:plasma membrane"/>
    <property type="evidence" value="ECO:0007669"/>
    <property type="project" value="TreeGrafter"/>
</dbReference>
<evidence type="ECO:0000313" key="9">
    <source>
        <dbReference type="EMBL" id="ETD23037.1"/>
    </source>
</evidence>
<dbReference type="GO" id="GO:0015562">
    <property type="term" value="F:efflux transmembrane transporter activity"/>
    <property type="evidence" value="ECO:0007669"/>
    <property type="project" value="InterPro"/>
</dbReference>
<evidence type="ECO:0000259" key="5">
    <source>
        <dbReference type="Pfam" id="PF25876"/>
    </source>
</evidence>
<evidence type="ECO:0000256" key="3">
    <source>
        <dbReference type="SAM" id="MobiDB-lite"/>
    </source>
</evidence>
<dbReference type="eggNOG" id="COG0845">
    <property type="taxonomic scope" value="Bacteria"/>
</dbReference>
<dbReference type="InterPro" id="IPR058626">
    <property type="entry name" value="MdtA-like_b-barrel"/>
</dbReference>
<feature type="compositionally biased region" description="Polar residues" evidence="3">
    <location>
        <begin position="397"/>
        <end position="410"/>
    </location>
</feature>
<feature type="transmembrane region" description="Helical" evidence="4">
    <location>
        <begin position="25"/>
        <end position="44"/>
    </location>
</feature>
<proteinExistence type="inferred from homology"/>
<name>V8C7K9_9HELI</name>
<keyword evidence="4" id="KW-0812">Transmembrane</keyword>
<sequence length="410" mass="45151">MPLYNHTYGHIYNPAKSLKPTFLRLLRTLSGVFIIFALAVFFASCGDSGKNAQRGALPVSTIEIAQANIPLEFEYPARLKSVQSADVYARVEGILLSQNFKEGDIVLEGQPLFQIDPKRYQARVTMARAQYDSAKANLDKAKRDWERTEALYKQGALTIDTYDNALYNYQSAKANVDNTKASLDDALIDLGYTKVVASFTGRIGMRRHDIGALVGAQGSNVLSTLTQLTPIYAEFSIPSNDFYYIRDLEKTNIIAQVILGNDKLYDTLGSLNFVDSVIDQNTSSVKARAIFENEKYTLVPNEFVRVKLEGFEAKNAIAIPQNALLQDSQGSYVYVIKEGKAQIERVTLGKMLKNGLVLIINGLKSKDIVVTSDLTKISQGMPLTSKGSANPPPKTTPKGQNPATPSTTQK</sequence>
<dbReference type="InterPro" id="IPR058625">
    <property type="entry name" value="MdtA-like_BSH"/>
</dbReference>
<dbReference type="Gene3D" id="2.40.50.100">
    <property type="match status" value="1"/>
</dbReference>
<dbReference type="GO" id="GO:0030313">
    <property type="term" value="C:cell envelope"/>
    <property type="evidence" value="ECO:0007669"/>
    <property type="project" value="UniProtKB-SubCell"/>
</dbReference>
<dbReference type="HOGENOM" id="CLU_018816_2_1_7"/>
<dbReference type="Proteomes" id="UP000018731">
    <property type="component" value="Unassembled WGS sequence"/>
</dbReference>
<dbReference type="InterPro" id="IPR006143">
    <property type="entry name" value="RND_pump_MFP"/>
</dbReference>
<dbReference type="RefSeq" id="WP_023928219.1">
    <property type="nucleotide sequence ID" value="NZ_KI669455.1"/>
</dbReference>
<feature type="domain" description="Multidrug resistance protein MdtA-like beta-barrel" evidence="7">
    <location>
        <begin position="230"/>
        <end position="309"/>
    </location>
</feature>
<gene>
    <name evidence="9" type="ORF">HMPREF2086_01484</name>
</gene>
<evidence type="ECO:0000259" key="6">
    <source>
        <dbReference type="Pfam" id="PF25917"/>
    </source>
</evidence>
<dbReference type="Gene3D" id="1.10.287.470">
    <property type="entry name" value="Helix hairpin bin"/>
    <property type="match status" value="1"/>
</dbReference>
<dbReference type="OrthoDB" id="9772050at2"/>
<accession>V8C7K9</accession>
<feature type="domain" description="Multidrug resistance protein MdtA-like alpha-helical hairpin" evidence="5">
    <location>
        <begin position="125"/>
        <end position="193"/>
    </location>
</feature>
<keyword evidence="4" id="KW-0472">Membrane</keyword>
<keyword evidence="4" id="KW-1133">Transmembrane helix</keyword>
<evidence type="ECO:0000313" key="10">
    <source>
        <dbReference type="Proteomes" id="UP000018731"/>
    </source>
</evidence>
<dbReference type="STRING" id="1357400.HMPREF2086_01484"/>
<evidence type="ECO:0000256" key="4">
    <source>
        <dbReference type="SAM" id="Phobius"/>
    </source>
</evidence>
<dbReference type="Gene3D" id="2.40.420.20">
    <property type="match status" value="1"/>
</dbReference>
<dbReference type="Pfam" id="PF25876">
    <property type="entry name" value="HH_MFP_RND"/>
    <property type="match status" value="1"/>
</dbReference>
<keyword evidence="2" id="KW-0175">Coiled coil</keyword>